<dbReference type="AlphaFoldDB" id="A0A382SXN8"/>
<name>A0A382SXN8_9ZZZZ</name>
<protein>
    <submittedName>
        <fullName evidence="1">Uncharacterized protein</fullName>
    </submittedName>
</protein>
<dbReference type="EMBL" id="UINC01132174">
    <property type="protein sequence ID" value="SVD14322.1"/>
    <property type="molecule type" value="Genomic_DNA"/>
</dbReference>
<feature type="non-terminal residue" evidence="1">
    <location>
        <position position="1"/>
    </location>
</feature>
<feature type="non-terminal residue" evidence="1">
    <location>
        <position position="37"/>
    </location>
</feature>
<evidence type="ECO:0000313" key="1">
    <source>
        <dbReference type="EMBL" id="SVD14322.1"/>
    </source>
</evidence>
<organism evidence="1">
    <name type="scientific">marine metagenome</name>
    <dbReference type="NCBI Taxonomy" id="408172"/>
    <lineage>
        <taxon>unclassified sequences</taxon>
        <taxon>metagenomes</taxon>
        <taxon>ecological metagenomes</taxon>
    </lineage>
</organism>
<gene>
    <name evidence="1" type="ORF">METZ01_LOCUS367176</name>
</gene>
<proteinExistence type="predicted"/>
<reference evidence="1" key="1">
    <citation type="submission" date="2018-05" db="EMBL/GenBank/DDBJ databases">
        <authorList>
            <person name="Lanie J.A."/>
            <person name="Ng W.-L."/>
            <person name="Kazmierczak K.M."/>
            <person name="Andrzejewski T.M."/>
            <person name="Davidsen T.M."/>
            <person name="Wayne K.J."/>
            <person name="Tettelin H."/>
            <person name="Glass J.I."/>
            <person name="Rusch D."/>
            <person name="Podicherti R."/>
            <person name="Tsui H.-C.T."/>
            <person name="Winkler M.E."/>
        </authorList>
    </citation>
    <scope>NUCLEOTIDE SEQUENCE</scope>
</reference>
<accession>A0A382SXN8</accession>
<sequence>VIGITENYLNIKDLLAKCSTRAGRTSDTIRLLAVSKK</sequence>